<organism evidence="3 4">
    <name type="scientific">Hanseniaspora osmophila</name>
    <dbReference type="NCBI Taxonomy" id="56408"/>
    <lineage>
        <taxon>Eukaryota</taxon>
        <taxon>Fungi</taxon>
        <taxon>Dikarya</taxon>
        <taxon>Ascomycota</taxon>
        <taxon>Saccharomycotina</taxon>
        <taxon>Saccharomycetes</taxon>
        <taxon>Saccharomycodales</taxon>
        <taxon>Saccharomycodaceae</taxon>
        <taxon>Hanseniaspora</taxon>
    </lineage>
</organism>
<gene>
    <name evidence="3" type="ORF">AWRI3579_g909</name>
</gene>
<reference evidence="4" key="1">
    <citation type="journal article" date="2016" name="Genome Announc.">
        <title>Genome sequences of three species of Hanseniaspora isolated from spontaneous wine fermentations.</title>
        <authorList>
            <person name="Sternes P.R."/>
            <person name="Lee D."/>
            <person name="Kutyna D.R."/>
            <person name="Borneman A.R."/>
        </authorList>
    </citation>
    <scope>NUCLEOTIDE SEQUENCE [LARGE SCALE GENOMIC DNA]</scope>
    <source>
        <strain evidence="4">AWRI3579</strain>
    </source>
</reference>
<keyword evidence="4" id="KW-1185">Reference proteome</keyword>
<name>A0A1E5RNJ4_9ASCO</name>
<evidence type="ECO:0000313" key="4">
    <source>
        <dbReference type="Proteomes" id="UP000095728"/>
    </source>
</evidence>
<dbReference type="InParanoid" id="A0A1E5RNJ4"/>
<feature type="coiled-coil region" evidence="1">
    <location>
        <begin position="104"/>
        <end position="163"/>
    </location>
</feature>
<protein>
    <submittedName>
        <fullName evidence="3">Uncharacterized protein</fullName>
    </submittedName>
</protein>
<keyword evidence="1" id="KW-0175">Coiled coil</keyword>
<comment type="caution">
    <text evidence="3">The sequence shown here is derived from an EMBL/GenBank/DDBJ whole genome shotgun (WGS) entry which is preliminary data.</text>
</comment>
<evidence type="ECO:0000256" key="2">
    <source>
        <dbReference type="SAM" id="MobiDB-lite"/>
    </source>
</evidence>
<dbReference type="EMBL" id="LPNM01000005">
    <property type="protein sequence ID" value="OEJ88462.1"/>
    <property type="molecule type" value="Genomic_DNA"/>
</dbReference>
<evidence type="ECO:0000256" key="1">
    <source>
        <dbReference type="SAM" id="Coils"/>
    </source>
</evidence>
<evidence type="ECO:0000313" key="3">
    <source>
        <dbReference type="EMBL" id="OEJ88462.1"/>
    </source>
</evidence>
<feature type="region of interest" description="Disordered" evidence="2">
    <location>
        <begin position="41"/>
        <end position="63"/>
    </location>
</feature>
<accession>A0A1E5RNJ4</accession>
<dbReference type="AlphaFoldDB" id="A0A1E5RNJ4"/>
<sequence>MSNHRQRLRRILKRFQNKYEQKKMIRFENIEHTSVPTQFIRRHSDTLSTRGTTNDDSADSDASTAMGFNEICKSGHKQQQETKNPSVDKLTEFLSSFLNFAHGLDAKRRILAEKQQELERYSNIDWLEPPISAFFNRPPEMDIDRLSRKLEVLKSECVYLMNEIRIDEKNEKKMILKAKKAFVDIQGLH</sequence>
<feature type="compositionally biased region" description="Low complexity" evidence="2">
    <location>
        <begin position="52"/>
        <end position="63"/>
    </location>
</feature>
<dbReference type="Proteomes" id="UP000095728">
    <property type="component" value="Unassembled WGS sequence"/>
</dbReference>
<proteinExistence type="predicted"/>